<name>A0A268EYW4_9BACL</name>
<sequence length="229" mass="26218">MESSNSCRNEIQIRGDLEEIWRYVSTLEGYLSFFADSGTQQGKEIVMEYGGIRNRVEVIVLDKYQELQWRHAYTISGKEYPLTTTFFLQRSALYTTVIVEVRGFGQQPDDLFVRDLMDETWGRTLFNLKSVIELGTDVRQALFGYRRLGILNTGTGEGNRILHCFQGSPADVAGLRAGDMILSVEQRPVTTHKALVRELARSTLRKSAVLLEYEREGSIHRTIVKWVDE</sequence>
<organism evidence="3 4">
    <name type="scientific">Paenibacillus campinasensis</name>
    <dbReference type="NCBI Taxonomy" id="66347"/>
    <lineage>
        <taxon>Bacteria</taxon>
        <taxon>Bacillati</taxon>
        <taxon>Bacillota</taxon>
        <taxon>Bacilli</taxon>
        <taxon>Bacillales</taxon>
        <taxon>Paenibacillaceae</taxon>
        <taxon>Paenibacillus</taxon>
    </lineage>
</organism>
<dbReference type="InterPro" id="IPR036034">
    <property type="entry name" value="PDZ_sf"/>
</dbReference>
<dbReference type="InterPro" id="IPR041489">
    <property type="entry name" value="PDZ_6"/>
</dbReference>
<dbReference type="Proteomes" id="UP000435177">
    <property type="component" value="Unassembled WGS sequence"/>
</dbReference>
<dbReference type="InterPro" id="IPR001478">
    <property type="entry name" value="PDZ"/>
</dbReference>
<dbReference type="EMBL" id="WOAA01000002">
    <property type="protein sequence ID" value="MUG65273.1"/>
    <property type="molecule type" value="Genomic_DNA"/>
</dbReference>
<reference evidence="3 4" key="1">
    <citation type="submission" date="2017-07" db="EMBL/GenBank/DDBJ databases">
        <title>Isolation and whole genome analysis of endospore-forming bacteria from heroin.</title>
        <authorList>
            <person name="Kalinowski J."/>
            <person name="Ahrens B."/>
            <person name="Al-Dilaimi A."/>
            <person name="Winkler A."/>
            <person name="Wibberg D."/>
            <person name="Schleenbecker U."/>
            <person name="Ruckert C."/>
            <person name="Wolfel R."/>
            <person name="Grass G."/>
        </authorList>
    </citation>
    <scope>NUCLEOTIDE SEQUENCE [LARGE SCALE GENOMIC DNA]</scope>
    <source>
        <strain evidence="3 4">7537-G1</strain>
    </source>
</reference>
<accession>A0A268EYW4</accession>
<protein>
    <submittedName>
        <fullName evidence="2">PDZ domain-containing protein</fullName>
    </submittedName>
</protein>
<proteinExistence type="predicted"/>
<dbReference type="OrthoDB" id="7535165at2"/>
<dbReference type="InterPro" id="IPR023393">
    <property type="entry name" value="START-like_dom_sf"/>
</dbReference>
<evidence type="ECO:0000313" key="3">
    <source>
        <dbReference type="EMBL" id="PAD78301.1"/>
    </source>
</evidence>
<evidence type="ECO:0000313" key="4">
    <source>
        <dbReference type="Proteomes" id="UP000215596"/>
    </source>
</evidence>
<dbReference type="PROSITE" id="PS50106">
    <property type="entry name" value="PDZ"/>
    <property type="match status" value="1"/>
</dbReference>
<dbReference type="SUPFAM" id="SSF55961">
    <property type="entry name" value="Bet v1-like"/>
    <property type="match status" value="1"/>
</dbReference>
<dbReference type="Proteomes" id="UP000215596">
    <property type="component" value="Unassembled WGS sequence"/>
</dbReference>
<comment type="caution">
    <text evidence="3">The sequence shown here is derived from an EMBL/GenBank/DDBJ whole genome shotgun (WGS) entry which is preliminary data.</text>
</comment>
<dbReference type="AlphaFoldDB" id="A0A268EYW4"/>
<dbReference type="Pfam" id="PF17820">
    <property type="entry name" value="PDZ_6"/>
    <property type="match status" value="1"/>
</dbReference>
<evidence type="ECO:0000259" key="1">
    <source>
        <dbReference type="PROSITE" id="PS50106"/>
    </source>
</evidence>
<gene>
    <name evidence="3" type="ORF">CHH67_07165</name>
    <name evidence="2" type="ORF">GNP94_04540</name>
</gene>
<keyword evidence="5" id="KW-1185">Reference proteome</keyword>
<dbReference type="Gene3D" id="2.30.42.10">
    <property type="match status" value="1"/>
</dbReference>
<dbReference type="SUPFAM" id="SSF50156">
    <property type="entry name" value="PDZ domain-like"/>
    <property type="match status" value="1"/>
</dbReference>
<reference evidence="2 5" key="2">
    <citation type="submission" date="2019-11" db="EMBL/GenBank/DDBJ databases">
        <title>Draft genome sequences of five Paenibacillus species of dairy origin.</title>
        <authorList>
            <person name="Olajide A.M."/>
            <person name="Chen S."/>
            <person name="Lapointe G."/>
        </authorList>
    </citation>
    <scope>NUCLEOTIDE SEQUENCE [LARGE SCALE GENOMIC DNA]</scope>
    <source>
        <strain evidence="2 5">3CS1</strain>
    </source>
</reference>
<feature type="domain" description="PDZ" evidence="1">
    <location>
        <begin position="131"/>
        <end position="207"/>
    </location>
</feature>
<dbReference type="Gene3D" id="3.30.530.20">
    <property type="match status" value="1"/>
</dbReference>
<evidence type="ECO:0000313" key="2">
    <source>
        <dbReference type="EMBL" id="MUG65273.1"/>
    </source>
</evidence>
<dbReference type="SMART" id="SM00228">
    <property type="entry name" value="PDZ"/>
    <property type="match status" value="1"/>
</dbReference>
<evidence type="ECO:0000313" key="5">
    <source>
        <dbReference type="Proteomes" id="UP000435177"/>
    </source>
</evidence>
<dbReference type="RefSeq" id="WP_095264464.1">
    <property type="nucleotide sequence ID" value="NZ_NPBY01000022.1"/>
</dbReference>
<dbReference type="EMBL" id="NPBY01000022">
    <property type="protein sequence ID" value="PAD78301.1"/>
    <property type="molecule type" value="Genomic_DNA"/>
</dbReference>